<evidence type="ECO:0000313" key="8">
    <source>
        <dbReference type="Proteomes" id="UP000319255"/>
    </source>
</evidence>
<dbReference type="GO" id="GO:0004386">
    <property type="term" value="F:helicase activity"/>
    <property type="evidence" value="ECO:0007669"/>
    <property type="project" value="UniProtKB-KW"/>
</dbReference>
<dbReference type="EMBL" id="VFRP01000047">
    <property type="protein sequence ID" value="TPE46533.1"/>
    <property type="molecule type" value="Genomic_DNA"/>
</dbReference>
<keyword evidence="2" id="KW-0378">Hydrolase</keyword>
<dbReference type="PROSITE" id="PS51194">
    <property type="entry name" value="HELICASE_CTER"/>
    <property type="match status" value="1"/>
</dbReference>
<dbReference type="SMART" id="SM00487">
    <property type="entry name" value="DEXDc"/>
    <property type="match status" value="1"/>
</dbReference>
<keyword evidence="3 7" id="KW-0347">Helicase</keyword>
<evidence type="ECO:0000256" key="4">
    <source>
        <dbReference type="ARBA" id="ARBA00022840"/>
    </source>
</evidence>
<evidence type="ECO:0000256" key="1">
    <source>
        <dbReference type="ARBA" id="ARBA00022741"/>
    </source>
</evidence>
<dbReference type="Proteomes" id="UP000319255">
    <property type="component" value="Unassembled WGS sequence"/>
</dbReference>
<dbReference type="Gene3D" id="3.40.50.300">
    <property type="entry name" value="P-loop containing nucleotide triphosphate hydrolases"/>
    <property type="match status" value="2"/>
</dbReference>
<evidence type="ECO:0000313" key="7">
    <source>
        <dbReference type="EMBL" id="TPE46533.1"/>
    </source>
</evidence>
<organism evidence="7 8">
    <name type="scientific">Amaricoccus solimangrovi</name>
    <dbReference type="NCBI Taxonomy" id="2589815"/>
    <lineage>
        <taxon>Bacteria</taxon>
        <taxon>Pseudomonadati</taxon>
        <taxon>Pseudomonadota</taxon>
        <taxon>Alphaproteobacteria</taxon>
        <taxon>Rhodobacterales</taxon>
        <taxon>Paracoccaceae</taxon>
        <taxon>Amaricoccus</taxon>
    </lineage>
</organism>
<accession>A0A501W9B2</accession>
<dbReference type="Pfam" id="PF00270">
    <property type="entry name" value="DEAD"/>
    <property type="match status" value="1"/>
</dbReference>
<evidence type="ECO:0000259" key="5">
    <source>
        <dbReference type="PROSITE" id="PS51192"/>
    </source>
</evidence>
<dbReference type="InterPro" id="IPR001650">
    <property type="entry name" value="Helicase_C-like"/>
</dbReference>
<comment type="caution">
    <text evidence="7">The sequence shown here is derived from an EMBL/GenBank/DDBJ whole genome shotgun (WGS) entry which is preliminary data.</text>
</comment>
<dbReference type="PROSITE" id="PS51192">
    <property type="entry name" value="HELICASE_ATP_BIND_1"/>
    <property type="match status" value="1"/>
</dbReference>
<feature type="domain" description="Helicase ATP-binding" evidence="5">
    <location>
        <begin position="308"/>
        <end position="480"/>
    </location>
</feature>
<keyword evidence="4" id="KW-0067">ATP-binding</keyword>
<dbReference type="InterPro" id="IPR011545">
    <property type="entry name" value="DEAD/DEAH_box_helicase_dom"/>
</dbReference>
<name>A0A501W9B2_9RHOB</name>
<dbReference type="SUPFAM" id="SSF52540">
    <property type="entry name" value="P-loop containing nucleoside triphosphate hydrolases"/>
    <property type="match status" value="1"/>
</dbReference>
<reference evidence="7 8" key="1">
    <citation type="submission" date="2019-06" db="EMBL/GenBank/DDBJ databases">
        <title>A novel bacterium of genus Amaricoccus, isolated from marine sediment.</title>
        <authorList>
            <person name="Huang H."/>
            <person name="Mo K."/>
            <person name="Hu Y."/>
        </authorList>
    </citation>
    <scope>NUCLEOTIDE SEQUENCE [LARGE SCALE GENOMIC DNA]</scope>
    <source>
        <strain evidence="7 8">HB172011</strain>
    </source>
</reference>
<dbReference type="GO" id="GO:0005524">
    <property type="term" value="F:ATP binding"/>
    <property type="evidence" value="ECO:0007669"/>
    <property type="project" value="UniProtKB-KW"/>
</dbReference>
<keyword evidence="1" id="KW-0547">Nucleotide-binding</keyword>
<dbReference type="RefSeq" id="WP_140456267.1">
    <property type="nucleotide sequence ID" value="NZ_VFRP01000047.1"/>
</dbReference>
<evidence type="ECO:0000259" key="6">
    <source>
        <dbReference type="PROSITE" id="PS51194"/>
    </source>
</evidence>
<dbReference type="PANTHER" id="PTHR47961">
    <property type="entry name" value="DNA POLYMERASE THETA, PUTATIVE (AFU_ORTHOLOGUE AFUA_1G05260)-RELATED"/>
    <property type="match status" value="1"/>
</dbReference>
<dbReference type="InterPro" id="IPR050474">
    <property type="entry name" value="Hel308_SKI2-like"/>
</dbReference>
<feature type="domain" description="Helicase C-terminal" evidence="6">
    <location>
        <begin position="543"/>
        <end position="752"/>
    </location>
</feature>
<dbReference type="GO" id="GO:0003676">
    <property type="term" value="F:nucleic acid binding"/>
    <property type="evidence" value="ECO:0007669"/>
    <property type="project" value="InterPro"/>
</dbReference>
<dbReference type="AlphaFoldDB" id="A0A501W9B2"/>
<dbReference type="OrthoDB" id="9815222at2"/>
<evidence type="ECO:0000256" key="3">
    <source>
        <dbReference type="ARBA" id="ARBA00022806"/>
    </source>
</evidence>
<dbReference type="PANTHER" id="PTHR47961:SF6">
    <property type="entry name" value="DNA-DIRECTED DNA POLYMERASE"/>
    <property type="match status" value="1"/>
</dbReference>
<gene>
    <name evidence="7" type="ORF">FJM51_21995</name>
</gene>
<dbReference type="InterPro" id="IPR027417">
    <property type="entry name" value="P-loop_NTPase"/>
</dbReference>
<evidence type="ECO:0000256" key="2">
    <source>
        <dbReference type="ARBA" id="ARBA00022801"/>
    </source>
</evidence>
<proteinExistence type="predicted"/>
<protein>
    <submittedName>
        <fullName evidence="7">DEAD/DEAH box helicase</fullName>
    </submittedName>
</protein>
<dbReference type="CDD" id="cd17921">
    <property type="entry name" value="DEXHc_Ski2"/>
    <property type="match status" value="1"/>
</dbReference>
<dbReference type="InterPro" id="IPR014001">
    <property type="entry name" value="Helicase_ATP-bd"/>
</dbReference>
<sequence>METIEELQEFIGAVSQPNIRGRLLARGEARAIIRREGQLPDGAPAFAASLDTDLSEYGFSLLRASLALWERREGDAAIWREGFLAAGNAFEALVRNGSPATPQRGFWRVMGAASYHLAGYAAMAFSLMAQAEEDPNLAPAERAIVRLLLSDLGALRSEAEAWLRNPEHSDNGVQAGMADERGDLADDRGDVDDVFSIILTTAVYRAFSFFEFALLTGDAALHEEAMSILNRGLRVANAVGAVSLWWIIRVARNLIDDLWSNSLHRVLPDIGPDGADGYAALREMFLASLYARKTAEVELWPSQIGASRRATDLTDDLVVALPTSAGKTRVAEICTLMSLSAGRRVLLVTPLRALSAQTERSFRKTFGPLGFSVSSLYGASGAMPGDQDALRSRDIVIATPEKLDFALRSDPQLIDDVGLIVLDEGHLIGPSERELRYEILVQRLLRREDAGERRIVCLSAILPDGEQLDDLTAWMRSDAEGEAVKSVWRPTRQRFGTLAWGGQGARLTFDLDDDGPFIQNFVEQQPPIRPRRTPFPRDNPELTIAAAWKFAGEGKRTLVFCTQRDHVESYAERIVDLARRGFVRPLLQDGAATERARSVGAEWLGPEHPAVQCLALGVAIHHARLPNPFLREVERLLNEGVLTVTVASPTLAQGLNLNAAVLLVPTLYRAGTPLTGEEFANVAGRAGRAFVDLEGLVIHVMFEPLRWRRQAWRDLVNASRARMLESGLMQIASEILNRLARSGTLNREDAFEYLANNRDAWNIHVDEEGDEPFELLLEKLDNAIFGLVEALDADDADLPRLIDEALNGSLWARQLARREDDLRERQLELFRARSGLIWSQSRTRNSTRRANTLRGAWSGRGYGR</sequence>
<keyword evidence="8" id="KW-1185">Reference proteome</keyword>
<dbReference type="GO" id="GO:0016787">
    <property type="term" value="F:hydrolase activity"/>
    <property type="evidence" value="ECO:0007669"/>
    <property type="project" value="UniProtKB-KW"/>
</dbReference>